<organism evidence="5 6">
    <name type="scientific">Sulfoacidibacillus ferrooxidans</name>
    <dbReference type="NCBI Taxonomy" id="2005001"/>
    <lineage>
        <taxon>Bacteria</taxon>
        <taxon>Bacillati</taxon>
        <taxon>Bacillota</taxon>
        <taxon>Bacilli</taxon>
        <taxon>Bacillales</taxon>
        <taxon>Alicyclobacillaceae</taxon>
        <taxon>Sulfoacidibacillus</taxon>
    </lineage>
</organism>
<reference evidence="5" key="1">
    <citation type="submission" date="2022-03" db="EMBL/GenBank/DDBJ databases">
        <title>Draft Genome Sequence of Firmicute Strain S0AB, a Heterotrophic Iron/Sulfur-Oxidizing Extreme Acidophile.</title>
        <authorList>
            <person name="Vergara E."/>
            <person name="Pakostova E."/>
            <person name="Johnson D.B."/>
            <person name="Holmes D.S."/>
        </authorList>
    </citation>
    <scope>NUCLEOTIDE SEQUENCE</scope>
    <source>
        <strain evidence="5">S0AB</strain>
    </source>
</reference>
<dbReference type="Gene3D" id="3.30.450.90">
    <property type="match status" value="1"/>
</dbReference>
<accession>A0A9X2ABM9</accession>
<evidence type="ECO:0000313" key="6">
    <source>
        <dbReference type="Proteomes" id="UP001139263"/>
    </source>
</evidence>
<gene>
    <name evidence="5" type="primary">gspE</name>
    <name evidence="5" type="ORF">MM817_01443</name>
</gene>
<evidence type="ECO:0000256" key="3">
    <source>
        <dbReference type="ARBA" id="ARBA00022840"/>
    </source>
</evidence>
<dbReference type="EMBL" id="JALBUF010000003">
    <property type="protein sequence ID" value="MCI0183173.1"/>
    <property type="molecule type" value="Genomic_DNA"/>
</dbReference>
<dbReference type="InterPro" id="IPR027417">
    <property type="entry name" value="P-loop_NTPase"/>
</dbReference>
<evidence type="ECO:0000256" key="2">
    <source>
        <dbReference type="ARBA" id="ARBA00022741"/>
    </source>
</evidence>
<dbReference type="CDD" id="cd01129">
    <property type="entry name" value="PulE-GspE-like"/>
    <property type="match status" value="1"/>
</dbReference>
<dbReference type="Gene3D" id="3.40.50.300">
    <property type="entry name" value="P-loop containing nucleotide triphosphate hydrolases"/>
    <property type="match status" value="1"/>
</dbReference>
<dbReference type="AlphaFoldDB" id="A0A9X2ABM9"/>
<evidence type="ECO:0000259" key="4">
    <source>
        <dbReference type="PROSITE" id="PS00662"/>
    </source>
</evidence>
<dbReference type="GO" id="GO:0005524">
    <property type="term" value="F:ATP binding"/>
    <property type="evidence" value="ECO:0007669"/>
    <property type="project" value="UniProtKB-KW"/>
</dbReference>
<dbReference type="GO" id="GO:0016887">
    <property type="term" value="F:ATP hydrolysis activity"/>
    <property type="evidence" value="ECO:0007669"/>
    <property type="project" value="TreeGrafter"/>
</dbReference>
<keyword evidence="6" id="KW-1185">Reference proteome</keyword>
<proteinExistence type="inferred from homology"/>
<name>A0A9X2ABM9_9BACL</name>
<evidence type="ECO:0000256" key="1">
    <source>
        <dbReference type="ARBA" id="ARBA00006611"/>
    </source>
</evidence>
<keyword evidence="2" id="KW-0547">Nucleotide-binding</keyword>
<comment type="caution">
    <text evidence="5">The sequence shown here is derived from an EMBL/GenBank/DDBJ whole genome shotgun (WGS) entry which is preliminary data.</text>
</comment>
<dbReference type="PANTHER" id="PTHR30258:SF2">
    <property type="entry name" value="COMG OPERON PROTEIN 1"/>
    <property type="match status" value="1"/>
</dbReference>
<dbReference type="RefSeq" id="WP_241713078.1">
    <property type="nucleotide sequence ID" value="NZ_JALBUF010000003.1"/>
</dbReference>
<keyword evidence="3" id="KW-0067">ATP-binding</keyword>
<protein>
    <submittedName>
        <fullName evidence="5">Type II secretion system protein E</fullName>
    </submittedName>
</protein>
<sequence length="358" mass="39534">MTTEDLVAKLIALAVELQASDIHFDPRGDQVLVRLRIHGRLIDIDLISSFDKLINRQAIIRLKVLAKLSLAETRRPQDGHLYIEGDYGGCDLRVATIPTVHGERVVIRLIPVTSSYTTFFSLGMTNIQISQLQEVTNGVGGMIIVSGRVGAGKSTTVHAILAERARLGDSILTIEDPVERRIQDYQQVEVDERIGLTFAEGLRAAVRQDPDVLMVGEIRDELTAQIAVRAGLTGHLLLSTMHADHGLQVIYRLLELGISSDYVRQSLKLVIWQTLLPIVCPDCQGQGCDYCHGIGLSGRRAEFSFLTSDAIERHVSGYKFKPTAPSVASELNRKSGGMSVAEPGAHETKYREFSHRFE</sequence>
<dbReference type="Proteomes" id="UP001139263">
    <property type="component" value="Unassembled WGS sequence"/>
</dbReference>
<feature type="domain" description="Bacterial type II secretion system protein E" evidence="4">
    <location>
        <begin position="206"/>
        <end position="220"/>
    </location>
</feature>
<dbReference type="GO" id="GO:0005886">
    <property type="term" value="C:plasma membrane"/>
    <property type="evidence" value="ECO:0007669"/>
    <property type="project" value="TreeGrafter"/>
</dbReference>
<dbReference type="PANTHER" id="PTHR30258">
    <property type="entry name" value="TYPE II SECRETION SYSTEM PROTEIN GSPE-RELATED"/>
    <property type="match status" value="1"/>
</dbReference>
<dbReference type="SUPFAM" id="SSF52540">
    <property type="entry name" value="P-loop containing nucleoside triphosphate hydrolases"/>
    <property type="match status" value="1"/>
</dbReference>
<dbReference type="InterPro" id="IPR001482">
    <property type="entry name" value="T2SS/T4SS_dom"/>
</dbReference>
<comment type="similarity">
    <text evidence="1">Belongs to the GSP E family.</text>
</comment>
<evidence type="ECO:0000313" key="5">
    <source>
        <dbReference type="EMBL" id="MCI0183173.1"/>
    </source>
</evidence>
<dbReference type="PROSITE" id="PS00662">
    <property type="entry name" value="T2SP_E"/>
    <property type="match status" value="1"/>
</dbReference>
<dbReference type="Pfam" id="PF00437">
    <property type="entry name" value="T2SSE"/>
    <property type="match status" value="1"/>
</dbReference>